<dbReference type="RefSeq" id="WP_079493185.1">
    <property type="nucleotide sequence ID" value="NZ_FUZT01000008.1"/>
</dbReference>
<dbReference type="InterPro" id="IPR038109">
    <property type="entry name" value="DNA_bind_recomb_sf"/>
</dbReference>
<dbReference type="PROSITE" id="PS51736">
    <property type="entry name" value="RECOMBINASES_3"/>
    <property type="match status" value="1"/>
</dbReference>
<feature type="domain" description="Recombinase" evidence="2">
    <location>
        <begin position="160"/>
        <end position="286"/>
    </location>
</feature>
<dbReference type="PANTHER" id="PTHR30461">
    <property type="entry name" value="DNA-INVERTASE FROM LAMBDOID PROPHAGE"/>
    <property type="match status" value="1"/>
</dbReference>
<evidence type="ECO:0000259" key="1">
    <source>
        <dbReference type="PROSITE" id="PS51736"/>
    </source>
</evidence>
<dbReference type="PROSITE" id="PS51737">
    <property type="entry name" value="RECOMBINASE_DNA_BIND"/>
    <property type="match status" value="1"/>
</dbReference>
<dbReference type="Proteomes" id="UP000190285">
    <property type="component" value="Unassembled WGS sequence"/>
</dbReference>
<dbReference type="AlphaFoldDB" id="A0A1T5LV79"/>
<dbReference type="Pfam" id="PF07508">
    <property type="entry name" value="Recombinase"/>
    <property type="match status" value="1"/>
</dbReference>
<evidence type="ECO:0000259" key="2">
    <source>
        <dbReference type="PROSITE" id="PS51737"/>
    </source>
</evidence>
<dbReference type="CDD" id="cd00338">
    <property type="entry name" value="Ser_Recombinase"/>
    <property type="match status" value="1"/>
</dbReference>
<dbReference type="InterPro" id="IPR006119">
    <property type="entry name" value="Resolv_N"/>
</dbReference>
<name>A0A1T5LV79_9FIRM</name>
<dbReference type="GO" id="GO:0003677">
    <property type="term" value="F:DNA binding"/>
    <property type="evidence" value="ECO:0007669"/>
    <property type="project" value="InterPro"/>
</dbReference>
<gene>
    <name evidence="3" type="ORF">SAMN02194393_03367</name>
</gene>
<organism evidence="3 4">
    <name type="scientific">Maledivibacter halophilus</name>
    <dbReference type="NCBI Taxonomy" id="36842"/>
    <lineage>
        <taxon>Bacteria</taxon>
        <taxon>Bacillati</taxon>
        <taxon>Bacillota</taxon>
        <taxon>Clostridia</taxon>
        <taxon>Peptostreptococcales</taxon>
        <taxon>Caminicellaceae</taxon>
        <taxon>Maledivibacter</taxon>
    </lineage>
</organism>
<dbReference type="EMBL" id="FUZT01000008">
    <property type="protein sequence ID" value="SKC79821.1"/>
    <property type="molecule type" value="Genomic_DNA"/>
</dbReference>
<dbReference type="Gene3D" id="3.40.50.1390">
    <property type="entry name" value="Resolvase, N-terminal catalytic domain"/>
    <property type="match status" value="1"/>
</dbReference>
<sequence length="531" mass="61512">MIKRAVAYCRVSSDHEDQLNSLENQKKMWEDYIERHDDLNFCGLYVDEGLSGTSTKRREAFNRMIHDASTGKFDLILTKEVSRFARNTVDTLQYTRQLKEYGVDVYFKIDNINTGDNDGELRLSLMATLAQEESRKISERVKSGHKQAMKSGVVFGANRVLGYDLVDKELSINEAEADIVKRIFNWYLLEDESLHGIVRRLEKIGITKGKMGGKINHSSIRRILGNEKYAGDLKQKKYYTVNYLTHARKKNNGDKDYIIIRDNHPAIIDRDTWNKAQVKLNSNKRKYKEKGIGYSKSLFSSKIICGSCGAKYRKRTMKNKDKTDRVIYKCSVNYNKGKKGCENGSYIREDVLKNIFVDLLTAISDDKNRKKFIKNMMTVLEESLNEGSTNQNLVIIKKKINKIQDKKDKLLDLYMEGMVNKAGYAKKNAELQEAEGRLNKELQMIENKNLHIRTKKERLEKFYDMVNKELNYKALSEDEDIKDLVATFIDKIVIKGNKIKFYLIDGDYEIDINKYPKRVDDGDNTSGRLLE</sequence>
<dbReference type="Pfam" id="PF00239">
    <property type="entry name" value="Resolvase"/>
    <property type="match status" value="1"/>
</dbReference>
<dbReference type="PANTHER" id="PTHR30461:SF23">
    <property type="entry name" value="DNA RECOMBINASE-RELATED"/>
    <property type="match status" value="1"/>
</dbReference>
<dbReference type="InterPro" id="IPR025827">
    <property type="entry name" value="Zn_ribbon_recom_dom"/>
</dbReference>
<proteinExistence type="predicted"/>
<evidence type="ECO:0000313" key="4">
    <source>
        <dbReference type="Proteomes" id="UP000190285"/>
    </source>
</evidence>
<feature type="domain" description="Resolvase/invertase-type recombinase catalytic" evidence="1">
    <location>
        <begin position="4"/>
        <end position="152"/>
    </location>
</feature>
<dbReference type="InterPro" id="IPR050639">
    <property type="entry name" value="SSR_resolvase"/>
</dbReference>
<reference evidence="4" key="1">
    <citation type="submission" date="2017-02" db="EMBL/GenBank/DDBJ databases">
        <authorList>
            <person name="Varghese N."/>
            <person name="Submissions S."/>
        </authorList>
    </citation>
    <scope>NUCLEOTIDE SEQUENCE [LARGE SCALE GENOMIC DNA]</scope>
    <source>
        <strain evidence="4">M1</strain>
    </source>
</reference>
<dbReference type="GO" id="GO:0000150">
    <property type="term" value="F:DNA strand exchange activity"/>
    <property type="evidence" value="ECO:0007669"/>
    <property type="project" value="InterPro"/>
</dbReference>
<dbReference type="InterPro" id="IPR036162">
    <property type="entry name" value="Resolvase-like_N_sf"/>
</dbReference>
<dbReference type="Gene3D" id="3.90.1750.20">
    <property type="entry name" value="Putative Large Serine Recombinase, Chain B, Domain 2"/>
    <property type="match status" value="1"/>
</dbReference>
<dbReference type="OrthoDB" id="1938647at2"/>
<evidence type="ECO:0000313" key="3">
    <source>
        <dbReference type="EMBL" id="SKC79821.1"/>
    </source>
</evidence>
<accession>A0A1T5LV79</accession>
<dbReference type="Pfam" id="PF13408">
    <property type="entry name" value="Zn_ribbon_recom"/>
    <property type="match status" value="1"/>
</dbReference>
<dbReference type="SMART" id="SM00857">
    <property type="entry name" value="Resolvase"/>
    <property type="match status" value="1"/>
</dbReference>
<dbReference type="SUPFAM" id="SSF53041">
    <property type="entry name" value="Resolvase-like"/>
    <property type="match status" value="1"/>
</dbReference>
<keyword evidence="4" id="KW-1185">Reference proteome</keyword>
<dbReference type="InterPro" id="IPR011109">
    <property type="entry name" value="DNA_bind_recombinase_dom"/>
</dbReference>
<dbReference type="STRING" id="36842.SAMN02194393_03367"/>
<protein>
    <submittedName>
        <fullName evidence="3">Site-specific DNA recombinase</fullName>
    </submittedName>
</protein>